<proteinExistence type="predicted"/>
<gene>
    <name evidence="1" type="ORF">PQR01_20300</name>
</gene>
<reference evidence="1 2" key="1">
    <citation type="journal article" date="2024" name="Chem. Sci.">
        <title>Discovery of megapolipeptins by genome mining of a Burkholderiales bacteria collection.</title>
        <authorList>
            <person name="Paulo B.S."/>
            <person name="Recchia M.J.J."/>
            <person name="Lee S."/>
            <person name="Fergusson C.H."/>
            <person name="Romanowski S.B."/>
            <person name="Hernandez A."/>
            <person name="Krull N."/>
            <person name="Liu D.Y."/>
            <person name="Cavanagh H."/>
            <person name="Bos A."/>
            <person name="Gray C.A."/>
            <person name="Murphy B.T."/>
            <person name="Linington R.G."/>
            <person name="Eustaquio A.S."/>
        </authorList>
    </citation>
    <scope>NUCLEOTIDE SEQUENCE [LARGE SCALE GENOMIC DNA]</scope>
    <source>
        <strain evidence="1 2">RL18-126-BIB-B</strain>
    </source>
</reference>
<sequence>MSVVTASVAGPAYWAGFACGVLAWSIATARVAGNPEGAKYLNPQRLIHGIPPIRAAIASQSGSTLRPRNKGTPIGLTANQRTGPALARGTITVIHVVAPTDRIHSIPQAASGAHQEGCVSYEAVVDVPDFGTIQKPLGDDTFAVIERWESAEALRANGASTHMAEYGRNTRPLLVSRVIDVLQAC</sequence>
<keyword evidence="2" id="KW-1185">Reference proteome</keyword>
<organism evidence="1 2">
    <name type="scientific">Paraburkholderia rhynchosiae</name>
    <dbReference type="NCBI Taxonomy" id="487049"/>
    <lineage>
        <taxon>Bacteria</taxon>
        <taxon>Pseudomonadati</taxon>
        <taxon>Pseudomonadota</taxon>
        <taxon>Betaproteobacteria</taxon>
        <taxon>Burkholderiales</taxon>
        <taxon>Burkholderiaceae</taxon>
        <taxon>Paraburkholderia</taxon>
    </lineage>
</organism>
<dbReference type="EMBL" id="JAQQDW010000041">
    <property type="protein sequence ID" value="MFM0105760.1"/>
    <property type="molecule type" value="Genomic_DNA"/>
</dbReference>
<evidence type="ECO:0000313" key="2">
    <source>
        <dbReference type="Proteomes" id="UP001629235"/>
    </source>
</evidence>
<comment type="caution">
    <text evidence="1">The sequence shown here is derived from an EMBL/GenBank/DDBJ whole genome shotgun (WGS) entry which is preliminary data.</text>
</comment>
<keyword evidence="1" id="KW-0503">Monooxygenase</keyword>
<name>A0ACC7NFF7_9BURK</name>
<dbReference type="Proteomes" id="UP001629235">
    <property type="component" value="Unassembled WGS sequence"/>
</dbReference>
<protein>
    <submittedName>
        <fullName evidence="1">Antibiotic biosynthesis monooxygenase</fullName>
    </submittedName>
</protein>
<evidence type="ECO:0000313" key="1">
    <source>
        <dbReference type="EMBL" id="MFM0105760.1"/>
    </source>
</evidence>
<accession>A0ACC7NFF7</accession>
<keyword evidence="1" id="KW-0560">Oxidoreductase</keyword>